<dbReference type="EMBL" id="DAKRPA010000092">
    <property type="protein sequence ID" value="DAZ99012.1"/>
    <property type="molecule type" value="Genomic_DNA"/>
</dbReference>
<comment type="caution">
    <text evidence="1">The sequence shown here is derived from an EMBL/GenBank/DDBJ whole genome shotgun (WGS) entry which is preliminary data.</text>
</comment>
<accession>A0AAV2Z0V9</accession>
<dbReference type="PANTHER" id="PTHR46599">
    <property type="entry name" value="PIGGYBAC TRANSPOSABLE ELEMENT-DERIVED PROTEIN 4"/>
    <property type="match status" value="1"/>
</dbReference>
<evidence type="ECO:0000313" key="2">
    <source>
        <dbReference type="Proteomes" id="UP001146120"/>
    </source>
</evidence>
<evidence type="ECO:0000313" key="1">
    <source>
        <dbReference type="EMBL" id="DAZ99012.1"/>
    </source>
</evidence>
<dbReference type="AlphaFoldDB" id="A0AAV2Z0V9"/>
<reference evidence="1" key="2">
    <citation type="journal article" date="2023" name="Microbiol Resour">
        <title>Decontamination and Annotation of the Draft Genome Sequence of the Oomycete Lagenidium giganteum ARSEF 373.</title>
        <authorList>
            <person name="Morgan W.R."/>
            <person name="Tartar A."/>
        </authorList>
    </citation>
    <scope>NUCLEOTIDE SEQUENCE</scope>
    <source>
        <strain evidence="1">ARSEF 373</strain>
    </source>
</reference>
<name>A0AAV2Z0V9_9STRA</name>
<evidence type="ECO:0008006" key="3">
    <source>
        <dbReference type="Google" id="ProtNLM"/>
    </source>
</evidence>
<dbReference type="PANTHER" id="PTHR46599:SF3">
    <property type="entry name" value="PIGGYBAC TRANSPOSABLE ELEMENT-DERIVED PROTEIN 4"/>
    <property type="match status" value="1"/>
</dbReference>
<keyword evidence="2" id="KW-1185">Reference proteome</keyword>
<organism evidence="1 2">
    <name type="scientific">Lagenidium giganteum</name>
    <dbReference type="NCBI Taxonomy" id="4803"/>
    <lineage>
        <taxon>Eukaryota</taxon>
        <taxon>Sar</taxon>
        <taxon>Stramenopiles</taxon>
        <taxon>Oomycota</taxon>
        <taxon>Peronosporomycetes</taxon>
        <taxon>Pythiales</taxon>
        <taxon>Pythiaceae</taxon>
    </lineage>
</organism>
<dbReference type="Proteomes" id="UP001146120">
    <property type="component" value="Unassembled WGS sequence"/>
</dbReference>
<gene>
    <name evidence="1" type="ORF">N0F65_011267</name>
</gene>
<protein>
    <recommendedName>
        <fullName evidence="3">Transposase</fullName>
    </recommendedName>
</protein>
<proteinExistence type="predicted"/>
<sequence length="212" mass="24559">MGIVASRHRIIPMRIYMKDMPTKWGTKFLMVCCADTTYCSRSDLDDSYRKGWNKSIHFSFKKRRRDVPRGAYRIARTTNVPELVAGSWTDSRAVNFLATGCSTKRVIVKRSAKDGSVADVPCPEVVRTYHNGMGGVDQHDAIRLHRYSVQKALRHISYYKNSFLGGEWRCATKYAAWILDLFTNWHDTWKNATIIHPELPSKIRFRKRKIAE</sequence>
<reference evidence="1" key="1">
    <citation type="submission" date="2022-11" db="EMBL/GenBank/DDBJ databases">
        <authorList>
            <person name="Morgan W.R."/>
            <person name="Tartar A."/>
        </authorList>
    </citation>
    <scope>NUCLEOTIDE SEQUENCE</scope>
    <source>
        <strain evidence="1">ARSEF 373</strain>
    </source>
</reference>